<dbReference type="Gene3D" id="3.30.460.10">
    <property type="entry name" value="Beta Polymerase, domain 2"/>
    <property type="match status" value="1"/>
</dbReference>
<reference evidence="5" key="1">
    <citation type="submission" date="2019-04" db="EMBL/GenBank/DDBJ databases">
        <title>Evolution of Biomass-Degrading Anaerobic Consortia Revealed by Metagenomics.</title>
        <authorList>
            <person name="Peng X."/>
        </authorList>
    </citation>
    <scope>NUCLEOTIDE SEQUENCE</scope>
    <source>
        <strain evidence="5">SIG13</strain>
    </source>
</reference>
<dbReference type="SUPFAM" id="SSF81301">
    <property type="entry name" value="Nucleotidyltransferase"/>
    <property type="match status" value="1"/>
</dbReference>
<sequence length="102" mass="11576">MCNEMVYTIEEIKYIAIPIAKMYGITSISLFGSYAKGNATPNSDIDFIIDQGDLIGIEYFSLLDDLQEAFNCKVDLITTGFSNKEFLNNIKKDEVLIYEQKN</sequence>
<comment type="catalytic activity">
    <reaction evidence="2">
        <text>O-(5'-adenylyl)-L-tyrosyl-[protein] + ATP = O-[5'-(adenylyl-(5'-&gt;3')-adenylyl)]-L-tyrosyl-[protein] + diphosphate</text>
        <dbReference type="Rhea" id="RHEA:66528"/>
        <dbReference type="Rhea" id="RHEA-COMP:13846"/>
        <dbReference type="Rhea" id="RHEA-COMP:17046"/>
        <dbReference type="ChEBI" id="CHEBI:30616"/>
        <dbReference type="ChEBI" id="CHEBI:33019"/>
        <dbReference type="ChEBI" id="CHEBI:83624"/>
        <dbReference type="ChEBI" id="CHEBI:167160"/>
    </reaction>
</comment>
<dbReference type="GO" id="GO:0070733">
    <property type="term" value="F:AMPylase activity"/>
    <property type="evidence" value="ECO:0007669"/>
    <property type="project" value="UniProtKB-EC"/>
</dbReference>
<gene>
    <name evidence="5" type="ORF">E7Z74_01580</name>
</gene>
<evidence type="ECO:0000256" key="1">
    <source>
        <dbReference type="ARBA" id="ARBA00034531"/>
    </source>
</evidence>
<dbReference type="PANTHER" id="PTHR43852:SF2">
    <property type="entry name" value="PROTEIN ADENYLYLTRANSFERASE MNTA"/>
    <property type="match status" value="1"/>
</dbReference>
<dbReference type="InterPro" id="IPR043519">
    <property type="entry name" value="NT_sf"/>
</dbReference>
<evidence type="ECO:0000256" key="2">
    <source>
        <dbReference type="ARBA" id="ARBA00047518"/>
    </source>
</evidence>
<dbReference type="InterPro" id="IPR041633">
    <property type="entry name" value="Polbeta"/>
</dbReference>
<comment type="catalytic activity">
    <reaction evidence="3">
        <text>L-tyrosyl-[protein] + ATP = O-(5'-adenylyl)-L-tyrosyl-[protein] + diphosphate</text>
        <dbReference type="Rhea" id="RHEA:54288"/>
        <dbReference type="Rhea" id="RHEA-COMP:10136"/>
        <dbReference type="Rhea" id="RHEA-COMP:13846"/>
        <dbReference type="ChEBI" id="CHEBI:30616"/>
        <dbReference type="ChEBI" id="CHEBI:33019"/>
        <dbReference type="ChEBI" id="CHEBI:46858"/>
        <dbReference type="ChEBI" id="CHEBI:83624"/>
        <dbReference type="EC" id="2.7.7.108"/>
    </reaction>
</comment>
<evidence type="ECO:0000313" key="5">
    <source>
        <dbReference type="EMBL" id="MBE6509949.1"/>
    </source>
</evidence>
<dbReference type="PANTHER" id="PTHR43852">
    <property type="entry name" value="NUCLEOTIDYLTRANSFERASE"/>
    <property type="match status" value="1"/>
</dbReference>
<evidence type="ECO:0000259" key="4">
    <source>
        <dbReference type="Pfam" id="PF18765"/>
    </source>
</evidence>
<name>A0A8T3VQU0_9EURY</name>
<dbReference type="EMBL" id="SUTF01000002">
    <property type="protein sequence ID" value="MBE6509949.1"/>
    <property type="molecule type" value="Genomic_DNA"/>
</dbReference>
<dbReference type="Proteomes" id="UP000713479">
    <property type="component" value="Unassembled WGS sequence"/>
</dbReference>
<dbReference type="CDD" id="cd05403">
    <property type="entry name" value="NT_KNTase_like"/>
    <property type="match status" value="1"/>
</dbReference>
<comment type="caution">
    <text evidence="5">The sequence shown here is derived from an EMBL/GenBank/DDBJ whole genome shotgun (WGS) entry which is preliminary data.</text>
</comment>
<dbReference type="AlphaFoldDB" id="A0A8T3VQU0"/>
<dbReference type="EC" id="2.7.7.108" evidence="1"/>
<dbReference type="InterPro" id="IPR052930">
    <property type="entry name" value="TA_antitoxin_MntA"/>
</dbReference>
<organism evidence="5 6">
    <name type="scientific">Methanobrevibacter millerae</name>
    <dbReference type="NCBI Taxonomy" id="230361"/>
    <lineage>
        <taxon>Archaea</taxon>
        <taxon>Methanobacteriati</taxon>
        <taxon>Methanobacteriota</taxon>
        <taxon>Methanomada group</taxon>
        <taxon>Methanobacteria</taxon>
        <taxon>Methanobacteriales</taxon>
        <taxon>Methanobacteriaceae</taxon>
        <taxon>Methanobrevibacter</taxon>
    </lineage>
</organism>
<evidence type="ECO:0000313" key="6">
    <source>
        <dbReference type="Proteomes" id="UP000713479"/>
    </source>
</evidence>
<accession>A0A8T3VQU0</accession>
<evidence type="ECO:0000256" key="3">
    <source>
        <dbReference type="ARBA" id="ARBA00048696"/>
    </source>
</evidence>
<protein>
    <recommendedName>
        <fullName evidence="1">protein adenylyltransferase</fullName>
        <ecNumber evidence="1">2.7.7.108</ecNumber>
    </recommendedName>
</protein>
<proteinExistence type="predicted"/>
<feature type="domain" description="Polymerase beta nucleotidyltransferase" evidence="4">
    <location>
        <begin position="19"/>
        <end position="101"/>
    </location>
</feature>
<dbReference type="Pfam" id="PF18765">
    <property type="entry name" value="Polbeta"/>
    <property type="match status" value="1"/>
</dbReference>